<dbReference type="EMBL" id="JAAMOB010000014">
    <property type="protein sequence ID" value="KAF4105137.1"/>
    <property type="molecule type" value="Genomic_DNA"/>
</dbReference>
<gene>
    <name evidence="2" type="ORF">G5714_014468</name>
</gene>
<dbReference type="AlphaFoldDB" id="A0A7J6CCV7"/>
<feature type="compositionally biased region" description="Polar residues" evidence="1">
    <location>
        <begin position="14"/>
        <end position="26"/>
    </location>
</feature>
<evidence type="ECO:0000313" key="2">
    <source>
        <dbReference type="EMBL" id="KAF4105137.1"/>
    </source>
</evidence>
<proteinExistence type="predicted"/>
<reference evidence="2 3" key="1">
    <citation type="submission" date="2020-04" db="EMBL/GenBank/DDBJ databases">
        <title>Chromosome-level genome assembly of a cyprinid fish Onychostoma macrolepis by integration of Nanopore Sequencing, Bionano and Hi-C technology.</title>
        <authorList>
            <person name="Wang D."/>
        </authorList>
    </citation>
    <scope>NUCLEOTIDE SEQUENCE [LARGE SCALE GENOMIC DNA]</scope>
    <source>
        <strain evidence="2">SWU-2019</strain>
        <tissue evidence="2">Muscle</tissue>
    </source>
</reference>
<evidence type="ECO:0000256" key="1">
    <source>
        <dbReference type="SAM" id="MobiDB-lite"/>
    </source>
</evidence>
<keyword evidence="3" id="KW-1185">Reference proteome</keyword>
<feature type="region of interest" description="Disordered" evidence="1">
    <location>
        <begin position="14"/>
        <end position="34"/>
    </location>
</feature>
<organism evidence="2 3">
    <name type="scientific">Onychostoma macrolepis</name>
    <dbReference type="NCBI Taxonomy" id="369639"/>
    <lineage>
        <taxon>Eukaryota</taxon>
        <taxon>Metazoa</taxon>
        <taxon>Chordata</taxon>
        <taxon>Craniata</taxon>
        <taxon>Vertebrata</taxon>
        <taxon>Euteleostomi</taxon>
        <taxon>Actinopterygii</taxon>
        <taxon>Neopterygii</taxon>
        <taxon>Teleostei</taxon>
        <taxon>Ostariophysi</taxon>
        <taxon>Cypriniformes</taxon>
        <taxon>Cyprinidae</taxon>
        <taxon>Acrossocheilinae</taxon>
        <taxon>Onychostoma</taxon>
    </lineage>
</organism>
<comment type="caution">
    <text evidence="2">The sequence shown here is derived from an EMBL/GenBank/DDBJ whole genome shotgun (WGS) entry which is preliminary data.</text>
</comment>
<sequence>MATRSLRVRRLISSQWGQSDPPSSASAWARPRQKTHDLWPSEDWIGSAQERQLQVIFVRVRSSLEHSRGREGVTAAACRSRSYQRSVCGFR</sequence>
<protein>
    <submittedName>
        <fullName evidence="2">Uncharacterized protein</fullName>
    </submittedName>
</protein>
<accession>A0A7J6CCV7</accession>
<name>A0A7J6CCV7_9TELE</name>
<dbReference type="Proteomes" id="UP000579812">
    <property type="component" value="Unassembled WGS sequence"/>
</dbReference>
<evidence type="ECO:0000313" key="3">
    <source>
        <dbReference type="Proteomes" id="UP000579812"/>
    </source>
</evidence>